<dbReference type="Proteomes" id="UP000245946">
    <property type="component" value="Unassembled WGS sequence"/>
</dbReference>
<evidence type="ECO:0000256" key="5">
    <source>
        <dbReference type="ARBA" id="ARBA00022729"/>
    </source>
</evidence>
<dbReference type="SUPFAM" id="SSF52833">
    <property type="entry name" value="Thioredoxin-like"/>
    <property type="match status" value="1"/>
</dbReference>
<evidence type="ECO:0000256" key="6">
    <source>
        <dbReference type="ARBA" id="ARBA00022824"/>
    </source>
</evidence>
<feature type="transmembrane region" description="Helical" evidence="9">
    <location>
        <begin position="187"/>
        <end position="210"/>
    </location>
</feature>
<dbReference type="RefSeq" id="XP_025595453.1">
    <property type="nucleotide sequence ID" value="XM_025743418.1"/>
</dbReference>
<evidence type="ECO:0000256" key="10">
    <source>
        <dbReference type="SAM" id="SignalP"/>
    </source>
</evidence>
<protein>
    <submittedName>
        <fullName evidence="11">Uncharacterized protein</fullName>
    </submittedName>
</protein>
<name>A0A316Z253_9BASI</name>
<feature type="transmembrane region" description="Helical" evidence="9">
    <location>
        <begin position="282"/>
        <end position="302"/>
    </location>
</feature>
<evidence type="ECO:0000256" key="8">
    <source>
        <dbReference type="ARBA" id="ARBA00023136"/>
    </source>
</evidence>
<keyword evidence="5 10" id="KW-0732">Signal</keyword>
<accession>A0A316Z253</accession>
<dbReference type="EMBL" id="KZ819306">
    <property type="protein sequence ID" value="PWN95174.1"/>
    <property type="molecule type" value="Genomic_DNA"/>
</dbReference>
<dbReference type="InterPro" id="IPR021149">
    <property type="entry name" value="OligosaccharylTrfase_OST3/OST6"/>
</dbReference>
<evidence type="ECO:0000313" key="11">
    <source>
        <dbReference type="EMBL" id="PWN95174.1"/>
    </source>
</evidence>
<keyword evidence="4 9" id="KW-0812">Transmembrane</keyword>
<keyword evidence="7 9" id="KW-1133">Transmembrane helix</keyword>
<keyword evidence="8 9" id="KW-0472">Membrane</keyword>
<evidence type="ECO:0000313" key="12">
    <source>
        <dbReference type="Proteomes" id="UP000245946"/>
    </source>
</evidence>
<organism evidence="11 12">
    <name type="scientific">Tilletiopsis washingtonensis</name>
    <dbReference type="NCBI Taxonomy" id="58919"/>
    <lineage>
        <taxon>Eukaryota</taxon>
        <taxon>Fungi</taxon>
        <taxon>Dikarya</taxon>
        <taxon>Basidiomycota</taxon>
        <taxon>Ustilaginomycotina</taxon>
        <taxon>Exobasidiomycetes</taxon>
        <taxon>Entylomatales</taxon>
        <taxon>Entylomatales incertae sedis</taxon>
        <taxon>Tilletiopsis</taxon>
    </lineage>
</organism>
<comment type="function">
    <text evidence="1">Subunit of the oligosaccharyl transferase (OST) complex that catalyzes the initial transfer of a defined glycan (Glc(3)Man(9)GlcNAc(2) in eukaryotes) from the lipid carrier dolichol-pyrophosphate to an asparagine residue within an Asn-X-Ser/Thr consensus motif in nascent polypeptide chains, the first step in protein N-glycosylation. N-glycosylation occurs cotranslationally and the complex associates with the Sec61 complex at the channel-forming translocon complex that mediates protein translocation across the endoplasmic reticulum (ER). All subunits are required for a maximal enzyme activity.</text>
</comment>
<dbReference type="STRING" id="58919.A0A316Z253"/>
<dbReference type="OrthoDB" id="67566at2759"/>
<dbReference type="GeneID" id="37270962"/>
<sequence>MRTPLSLAVLLAFVALLAGSVDAARRPSRHAGASSAASSAAPLLARAAAASDGILTLASPAEFTQLLQPPRSHATALLLTAVDSGVPCAPCHTFVPHWKAVANSWRKKGATNKDKLVFASIEFKDGREVFQQLQLTYAPVLLYFPAASDNKAEPAKYDFNRQGFEGSSVADFLSAQLGYKFPYSAPFPWGAVLTFSGACLVMAGGLLFVLPKLLAASSLSVLAASGAKFVCMAISLGTIIIMCAGHMWNNIRAPPYMQIGTGGRPEYFAQGFQNQYGAETHIIAAFYALLAFSVVSLIVFVPAQRDAVRQRAGVYIWSAILLGTFSMVLAVFRIKNPSYPFRIFF</sequence>
<comment type="subcellular location">
    <subcellularLocation>
        <location evidence="2">Endoplasmic reticulum membrane</location>
        <topology evidence="2">Multi-pass membrane protein</topology>
    </subcellularLocation>
</comment>
<evidence type="ECO:0000256" key="4">
    <source>
        <dbReference type="ARBA" id="ARBA00022692"/>
    </source>
</evidence>
<dbReference type="Pfam" id="PF04756">
    <property type="entry name" value="OST3_OST6"/>
    <property type="match status" value="1"/>
</dbReference>
<proteinExistence type="inferred from homology"/>
<dbReference type="Gene3D" id="3.40.30.10">
    <property type="entry name" value="Glutaredoxin"/>
    <property type="match status" value="1"/>
</dbReference>
<evidence type="ECO:0000256" key="1">
    <source>
        <dbReference type="ARBA" id="ARBA00002791"/>
    </source>
</evidence>
<evidence type="ECO:0000256" key="2">
    <source>
        <dbReference type="ARBA" id="ARBA00004477"/>
    </source>
</evidence>
<evidence type="ECO:0000256" key="9">
    <source>
        <dbReference type="SAM" id="Phobius"/>
    </source>
</evidence>
<dbReference type="AlphaFoldDB" id="A0A316Z253"/>
<keyword evidence="12" id="KW-1185">Reference proteome</keyword>
<evidence type="ECO:0000256" key="3">
    <source>
        <dbReference type="ARBA" id="ARBA00009561"/>
    </source>
</evidence>
<evidence type="ECO:0000256" key="7">
    <source>
        <dbReference type="ARBA" id="ARBA00022989"/>
    </source>
</evidence>
<gene>
    <name evidence="11" type="ORF">FA09DRAFT_332346</name>
</gene>
<feature type="chain" id="PRO_5016451173" evidence="10">
    <location>
        <begin position="24"/>
        <end position="345"/>
    </location>
</feature>
<dbReference type="PANTHER" id="PTHR12692:SF0">
    <property type="entry name" value="GH11935P"/>
    <property type="match status" value="1"/>
</dbReference>
<keyword evidence="6" id="KW-0256">Endoplasmic reticulum</keyword>
<reference evidence="11 12" key="1">
    <citation type="journal article" date="2018" name="Mol. Biol. Evol.">
        <title>Broad Genomic Sampling Reveals a Smut Pathogenic Ancestry of the Fungal Clade Ustilaginomycotina.</title>
        <authorList>
            <person name="Kijpornyongpan T."/>
            <person name="Mondo S.J."/>
            <person name="Barry K."/>
            <person name="Sandor L."/>
            <person name="Lee J."/>
            <person name="Lipzen A."/>
            <person name="Pangilinan J."/>
            <person name="LaButti K."/>
            <person name="Hainaut M."/>
            <person name="Henrissat B."/>
            <person name="Grigoriev I.V."/>
            <person name="Spatafora J.W."/>
            <person name="Aime M.C."/>
        </authorList>
    </citation>
    <scope>NUCLEOTIDE SEQUENCE [LARGE SCALE GENOMIC DNA]</scope>
    <source>
        <strain evidence="11 12">MCA 4186</strain>
    </source>
</reference>
<feature type="transmembrane region" description="Helical" evidence="9">
    <location>
        <begin position="314"/>
        <end position="334"/>
    </location>
</feature>
<dbReference type="GO" id="GO:0018279">
    <property type="term" value="P:protein N-linked glycosylation via asparagine"/>
    <property type="evidence" value="ECO:0007669"/>
    <property type="project" value="TreeGrafter"/>
</dbReference>
<comment type="similarity">
    <text evidence="3">Belongs to the OST3/OST6 family.</text>
</comment>
<feature type="signal peptide" evidence="10">
    <location>
        <begin position="1"/>
        <end position="23"/>
    </location>
</feature>
<feature type="transmembrane region" description="Helical" evidence="9">
    <location>
        <begin position="222"/>
        <end position="248"/>
    </location>
</feature>
<dbReference type="InterPro" id="IPR036249">
    <property type="entry name" value="Thioredoxin-like_sf"/>
</dbReference>
<dbReference type="PANTHER" id="PTHR12692">
    <property type="entry name" value="DOLICHYL-DIPHOSPHOOLIGOSACCHARIDE--PROTEIN GLYCOSYLTRANSFERASE-RELATED"/>
    <property type="match status" value="1"/>
</dbReference>
<dbReference type="GO" id="GO:0008250">
    <property type="term" value="C:oligosaccharyltransferase complex"/>
    <property type="evidence" value="ECO:0007669"/>
    <property type="project" value="TreeGrafter"/>
</dbReference>